<proteinExistence type="predicted"/>
<dbReference type="PROSITE" id="PS51186">
    <property type="entry name" value="GNAT"/>
    <property type="match status" value="1"/>
</dbReference>
<dbReference type="GO" id="GO:0016747">
    <property type="term" value="F:acyltransferase activity, transferring groups other than amino-acyl groups"/>
    <property type="evidence" value="ECO:0007669"/>
    <property type="project" value="InterPro"/>
</dbReference>
<dbReference type="InterPro" id="IPR050832">
    <property type="entry name" value="Bact_Acetyltransf"/>
</dbReference>
<keyword evidence="5" id="KW-1185">Reference proteome</keyword>
<evidence type="ECO:0000259" key="3">
    <source>
        <dbReference type="PROSITE" id="PS51186"/>
    </source>
</evidence>
<accession>A0A545AFT2</accession>
<dbReference type="PANTHER" id="PTHR43877:SF2">
    <property type="entry name" value="AMINOALKYLPHOSPHONATE N-ACETYLTRANSFERASE-RELATED"/>
    <property type="match status" value="1"/>
</dbReference>
<dbReference type="InterPro" id="IPR016181">
    <property type="entry name" value="Acyl_CoA_acyltransferase"/>
</dbReference>
<feature type="domain" description="N-acetyltransferase" evidence="3">
    <location>
        <begin position="5"/>
        <end position="143"/>
    </location>
</feature>
<evidence type="ECO:0000256" key="1">
    <source>
        <dbReference type="ARBA" id="ARBA00022679"/>
    </source>
</evidence>
<keyword evidence="2" id="KW-0012">Acyltransferase</keyword>
<dbReference type="InParanoid" id="A0A545AFT2"/>
<reference evidence="4 5" key="1">
    <citation type="submission" date="2019-07" db="EMBL/GenBank/DDBJ databases">
        <title>Cryptosporangium phraense sp. nov., isolated from plant litter.</title>
        <authorList>
            <person name="Suriyachadkun C."/>
        </authorList>
    </citation>
    <scope>NUCLEOTIDE SEQUENCE [LARGE SCALE GENOMIC DNA]</scope>
    <source>
        <strain evidence="4 5">A-T 5661</strain>
    </source>
</reference>
<dbReference type="SUPFAM" id="SSF55729">
    <property type="entry name" value="Acyl-CoA N-acyltransferases (Nat)"/>
    <property type="match status" value="1"/>
</dbReference>
<evidence type="ECO:0000256" key="2">
    <source>
        <dbReference type="ARBA" id="ARBA00023315"/>
    </source>
</evidence>
<dbReference type="InterPro" id="IPR000182">
    <property type="entry name" value="GNAT_dom"/>
</dbReference>
<organism evidence="4 5">
    <name type="scientific">Cryptosporangium phraense</name>
    <dbReference type="NCBI Taxonomy" id="2593070"/>
    <lineage>
        <taxon>Bacteria</taxon>
        <taxon>Bacillati</taxon>
        <taxon>Actinomycetota</taxon>
        <taxon>Actinomycetes</taxon>
        <taxon>Cryptosporangiales</taxon>
        <taxon>Cryptosporangiaceae</taxon>
        <taxon>Cryptosporangium</taxon>
    </lineage>
</organism>
<evidence type="ECO:0000313" key="4">
    <source>
        <dbReference type="EMBL" id="TQS39495.1"/>
    </source>
</evidence>
<name>A0A545AFT2_9ACTN</name>
<dbReference type="CDD" id="cd04301">
    <property type="entry name" value="NAT_SF"/>
    <property type="match status" value="1"/>
</dbReference>
<dbReference type="EMBL" id="VIRS01000073">
    <property type="protein sequence ID" value="TQS39495.1"/>
    <property type="molecule type" value="Genomic_DNA"/>
</dbReference>
<dbReference type="Pfam" id="PF00583">
    <property type="entry name" value="Acetyltransf_1"/>
    <property type="match status" value="1"/>
</dbReference>
<sequence length="143" mass="15476">MAIAVEVAQAVTPELVRAFDLLLPQLDPSAAPLNAAAVDALVRWPGNRLLVARVDGEIAGVLMLVMFPIATGTQARIEDVVVDKASRKRGIGAALTMEAVRLAREAGAHAVDLTSHPSRQHANRLYQRLGFQRSDTNVYWLTL</sequence>
<keyword evidence="1 4" id="KW-0808">Transferase</keyword>
<gene>
    <name evidence="4" type="ORF">FL583_39715</name>
</gene>
<comment type="caution">
    <text evidence="4">The sequence shown here is derived from an EMBL/GenBank/DDBJ whole genome shotgun (WGS) entry which is preliminary data.</text>
</comment>
<protein>
    <submittedName>
        <fullName evidence="4">GNAT family N-acetyltransferase</fullName>
    </submittedName>
</protein>
<dbReference type="Proteomes" id="UP000317982">
    <property type="component" value="Unassembled WGS sequence"/>
</dbReference>
<dbReference type="AlphaFoldDB" id="A0A545AFT2"/>
<dbReference type="Gene3D" id="3.40.630.30">
    <property type="match status" value="1"/>
</dbReference>
<evidence type="ECO:0000313" key="5">
    <source>
        <dbReference type="Proteomes" id="UP000317982"/>
    </source>
</evidence>
<dbReference type="PANTHER" id="PTHR43877">
    <property type="entry name" value="AMINOALKYLPHOSPHONATE N-ACETYLTRANSFERASE-RELATED-RELATED"/>
    <property type="match status" value="1"/>
</dbReference>
<dbReference type="OrthoDB" id="273614at2"/>